<dbReference type="EMBL" id="LVKB01000009">
    <property type="protein sequence ID" value="ORD97810.1"/>
    <property type="molecule type" value="Genomic_DNA"/>
</dbReference>
<reference evidence="1 2" key="1">
    <citation type="journal article" date="2017" name="Environ. Microbiol.">
        <title>Decay of the glycolytic pathway and adaptation to intranuclear parasitism within Enterocytozoonidae microsporidia.</title>
        <authorList>
            <person name="Wiredu Boakye D."/>
            <person name="Jaroenlak P."/>
            <person name="Prachumwat A."/>
            <person name="Williams T.A."/>
            <person name="Bateman K.S."/>
            <person name="Itsathitphaisarn O."/>
            <person name="Sritunyalucksana K."/>
            <person name="Paszkiewicz K.H."/>
            <person name="Moore K.A."/>
            <person name="Stentiford G.D."/>
            <person name="Williams B.A."/>
        </authorList>
    </citation>
    <scope>NUCLEOTIDE SEQUENCE [LARGE SCALE GENOMIC DNA]</scope>
    <source>
        <strain evidence="1 2">GB1</strain>
    </source>
</reference>
<evidence type="ECO:0000313" key="1">
    <source>
        <dbReference type="EMBL" id="ORD97810.1"/>
    </source>
</evidence>
<dbReference type="OrthoDB" id="284782at2759"/>
<comment type="caution">
    <text evidence="1">The sequence shown here is derived from an EMBL/GenBank/DDBJ whole genome shotgun (WGS) entry which is preliminary data.</text>
</comment>
<dbReference type="AlphaFoldDB" id="A0A1X0QDF5"/>
<sequence length="260" mass="30204">MSANNKIMAIYVDHTGKYFGFGSKLYFNDKCIYEFEKSVKQIKSYKDFIGCCSYDGTCVILKNNKVFEIIEGPDTEIKGIDFYKNYMALAIRNGSVWILKNFEIFKILEYHNQDVKGVLFYQDYLISYSFDKSIKIILLENFKLERTIKCVDVVLNVMVINNILIAVLQNGCVEIYDTNNDYMLIHTLKLSLFPILSSWSDKNFFFICNRNVLIEMDSKTLEILYEIELSKKDIVLSGCCFNNECFFGTDDGVLGNYKIK</sequence>
<dbReference type="Gene3D" id="2.130.10.10">
    <property type="entry name" value="YVTN repeat-like/Quinoprotein amine dehydrogenase"/>
    <property type="match status" value="1"/>
</dbReference>
<dbReference type="InterPro" id="IPR015943">
    <property type="entry name" value="WD40/YVTN_repeat-like_dom_sf"/>
</dbReference>
<keyword evidence="2" id="KW-1185">Reference proteome</keyword>
<evidence type="ECO:0000313" key="2">
    <source>
        <dbReference type="Proteomes" id="UP000192356"/>
    </source>
</evidence>
<dbReference type="VEuPathDB" id="MicrosporidiaDB:HERIO_344"/>
<protein>
    <submittedName>
        <fullName evidence="1">Uncharacterized protein</fullName>
    </submittedName>
</protein>
<dbReference type="SUPFAM" id="SSF50978">
    <property type="entry name" value="WD40 repeat-like"/>
    <property type="match status" value="1"/>
</dbReference>
<accession>A0A1X0QDF5</accession>
<organism evidence="1 2">
    <name type="scientific">Hepatospora eriocheir</name>
    <dbReference type="NCBI Taxonomy" id="1081669"/>
    <lineage>
        <taxon>Eukaryota</taxon>
        <taxon>Fungi</taxon>
        <taxon>Fungi incertae sedis</taxon>
        <taxon>Microsporidia</taxon>
        <taxon>Hepatosporidae</taxon>
        <taxon>Hepatospora</taxon>
    </lineage>
</organism>
<dbReference type="InterPro" id="IPR036322">
    <property type="entry name" value="WD40_repeat_dom_sf"/>
</dbReference>
<dbReference type="Proteomes" id="UP000192356">
    <property type="component" value="Unassembled WGS sequence"/>
</dbReference>
<gene>
    <name evidence="1" type="ORF">HERIO_344</name>
</gene>
<proteinExistence type="predicted"/>
<name>A0A1X0QDF5_9MICR</name>